<keyword evidence="1" id="KW-0472">Membrane</keyword>
<name>A0A5C5Z4J0_9BACT</name>
<accession>A0A5C5Z4J0</accession>
<keyword evidence="1" id="KW-1133">Transmembrane helix</keyword>
<gene>
    <name evidence="3" type="ORF">CA13_34010</name>
</gene>
<feature type="transmembrane region" description="Helical" evidence="1">
    <location>
        <begin position="186"/>
        <end position="207"/>
    </location>
</feature>
<comment type="caution">
    <text evidence="3">The sequence shown here is derived from an EMBL/GenBank/DDBJ whole genome shotgun (WGS) entry which is preliminary data.</text>
</comment>
<feature type="transmembrane region" description="Helical" evidence="1">
    <location>
        <begin position="12"/>
        <end position="31"/>
    </location>
</feature>
<keyword evidence="1" id="KW-0812">Transmembrane</keyword>
<dbReference type="GO" id="GO:0016020">
    <property type="term" value="C:membrane"/>
    <property type="evidence" value="ECO:0007669"/>
    <property type="project" value="InterPro"/>
</dbReference>
<evidence type="ECO:0000313" key="4">
    <source>
        <dbReference type="Proteomes" id="UP000315010"/>
    </source>
</evidence>
<feature type="transmembrane region" description="Helical" evidence="1">
    <location>
        <begin position="75"/>
        <end position="93"/>
    </location>
</feature>
<dbReference type="AlphaFoldDB" id="A0A5C5Z4J0"/>
<organism evidence="3 4">
    <name type="scientific">Novipirellula herctigrandis</name>
    <dbReference type="NCBI Taxonomy" id="2527986"/>
    <lineage>
        <taxon>Bacteria</taxon>
        <taxon>Pseudomonadati</taxon>
        <taxon>Planctomycetota</taxon>
        <taxon>Planctomycetia</taxon>
        <taxon>Pirellulales</taxon>
        <taxon>Pirellulaceae</taxon>
        <taxon>Novipirellula</taxon>
    </lineage>
</organism>
<feature type="transmembrane region" description="Helical" evidence="1">
    <location>
        <begin position="219"/>
        <end position="241"/>
    </location>
</feature>
<feature type="transmembrane region" description="Helical" evidence="1">
    <location>
        <begin position="247"/>
        <end position="268"/>
    </location>
</feature>
<proteinExistence type="predicted"/>
<feature type="domain" description="EamA" evidence="2">
    <location>
        <begin position="14"/>
        <end position="142"/>
    </location>
</feature>
<keyword evidence="4" id="KW-1185">Reference proteome</keyword>
<dbReference type="EMBL" id="SJPJ01000001">
    <property type="protein sequence ID" value="TWT81946.1"/>
    <property type="molecule type" value="Genomic_DNA"/>
</dbReference>
<feature type="transmembrane region" description="Helical" evidence="1">
    <location>
        <begin position="124"/>
        <end position="142"/>
    </location>
</feature>
<protein>
    <submittedName>
        <fullName evidence="3">EamA-like transporter family protein</fullName>
    </submittedName>
</protein>
<evidence type="ECO:0000256" key="1">
    <source>
        <dbReference type="SAM" id="Phobius"/>
    </source>
</evidence>
<reference evidence="3 4" key="1">
    <citation type="submission" date="2019-02" db="EMBL/GenBank/DDBJ databases">
        <title>Deep-cultivation of Planctomycetes and their phenomic and genomic characterization uncovers novel biology.</title>
        <authorList>
            <person name="Wiegand S."/>
            <person name="Jogler M."/>
            <person name="Boedeker C."/>
            <person name="Pinto D."/>
            <person name="Vollmers J."/>
            <person name="Rivas-Marin E."/>
            <person name="Kohn T."/>
            <person name="Peeters S.H."/>
            <person name="Heuer A."/>
            <person name="Rast P."/>
            <person name="Oberbeckmann S."/>
            <person name="Bunk B."/>
            <person name="Jeske O."/>
            <person name="Meyerdierks A."/>
            <person name="Storesund J.E."/>
            <person name="Kallscheuer N."/>
            <person name="Luecker S."/>
            <person name="Lage O.M."/>
            <person name="Pohl T."/>
            <person name="Merkel B.J."/>
            <person name="Hornburger P."/>
            <person name="Mueller R.-W."/>
            <person name="Bruemmer F."/>
            <person name="Labrenz M."/>
            <person name="Spormann A.M."/>
            <person name="Op Den Camp H."/>
            <person name="Overmann J."/>
            <person name="Amann R."/>
            <person name="Jetten M.S.M."/>
            <person name="Mascher T."/>
            <person name="Medema M.H."/>
            <person name="Devos D.P."/>
            <person name="Kaster A.-K."/>
            <person name="Ovreas L."/>
            <person name="Rohde M."/>
            <person name="Galperin M.Y."/>
            <person name="Jogler C."/>
        </authorList>
    </citation>
    <scope>NUCLEOTIDE SEQUENCE [LARGE SCALE GENOMIC DNA]</scope>
    <source>
        <strain evidence="3 4">CA13</strain>
    </source>
</reference>
<feature type="transmembrane region" description="Helical" evidence="1">
    <location>
        <begin position="100"/>
        <end position="118"/>
    </location>
</feature>
<dbReference type="Pfam" id="PF00892">
    <property type="entry name" value="EamA"/>
    <property type="match status" value="1"/>
</dbReference>
<dbReference type="InterPro" id="IPR000620">
    <property type="entry name" value="EamA_dom"/>
</dbReference>
<feature type="transmembrane region" description="Helical" evidence="1">
    <location>
        <begin position="280"/>
        <end position="299"/>
    </location>
</feature>
<evidence type="ECO:0000313" key="3">
    <source>
        <dbReference type="EMBL" id="TWT81946.1"/>
    </source>
</evidence>
<dbReference type="InterPro" id="IPR037185">
    <property type="entry name" value="EmrE-like"/>
</dbReference>
<evidence type="ECO:0000259" key="2">
    <source>
        <dbReference type="Pfam" id="PF00892"/>
    </source>
</evidence>
<feature type="transmembrane region" description="Helical" evidence="1">
    <location>
        <begin position="43"/>
        <end position="63"/>
    </location>
</feature>
<sequence length="301" mass="32677">MVKRPHMLANTMHLLLPLLASILFVCGLIFIKRASEANVGPATIMFLTNMLAALFFSFLWLFGGSSQPTAMLWQPALVAGFYLMGLGLTFAAVERGDVSIATPIFGVKVIFVALMLTITRAEKLPASVWYAAFLAAAGIALIQWTGRGHRRRMVMTILLALGAAVSFATFDTLVQKWTPQWGFGRFVPLLFWIVAAVSIGLTPWVEWHRFKEPQVRRSVLPGALLIAMQAVCITSAVSFFGDAARVNVVYALRGLWGVVLAYAAARIWGGAEADHSRSVMIQRAVGAGLLTAAVVLAIVSR</sequence>
<dbReference type="Proteomes" id="UP000315010">
    <property type="component" value="Unassembled WGS sequence"/>
</dbReference>
<feature type="transmembrane region" description="Helical" evidence="1">
    <location>
        <begin position="154"/>
        <end position="174"/>
    </location>
</feature>
<dbReference type="SUPFAM" id="SSF103481">
    <property type="entry name" value="Multidrug resistance efflux transporter EmrE"/>
    <property type="match status" value="1"/>
</dbReference>